<reference evidence="2" key="1">
    <citation type="journal article" date="2019" name="Int. J. Syst. Evol. Microbiol.">
        <title>The Global Catalogue of Microorganisms (GCM) 10K type strain sequencing project: providing services to taxonomists for standard genome sequencing and annotation.</title>
        <authorList>
            <consortium name="The Broad Institute Genomics Platform"/>
            <consortium name="The Broad Institute Genome Sequencing Center for Infectious Disease"/>
            <person name="Wu L."/>
            <person name="Ma J."/>
        </authorList>
    </citation>
    <scope>NUCLEOTIDE SEQUENCE [LARGE SCALE GENOMIC DNA]</scope>
    <source>
        <strain evidence="2">JCM 17926</strain>
    </source>
</reference>
<evidence type="ECO:0000313" key="2">
    <source>
        <dbReference type="Proteomes" id="UP001500552"/>
    </source>
</evidence>
<accession>A0ABP8LN64</accession>
<organism evidence="1 2">
    <name type="scientific">Pontibacter saemangeumensis</name>
    <dbReference type="NCBI Taxonomy" id="1084525"/>
    <lineage>
        <taxon>Bacteria</taxon>
        <taxon>Pseudomonadati</taxon>
        <taxon>Bacteroidota</taxon>
        <taxon>Cytophagia</taxon>
        <taxon>Cytophagales</taxon>
        <taxon>Hymenobacteraceae</taxon>
        <taxon>Pontibacter</taxon>
    </lineage>
</organism>
<protein>
    <recommendedName>
        <fullName evidence="3">Outer membrane protein beta-barrel domain-containing protein</fullName>
    </recommendedName>
</protein>
<keyword evidence="2" id="KW-1185">Reference proteome</keyword>
<proteinExistence type="predicted"/>
<dbReference type="Proteomes" id="UP001500552">
    <property type="component" value="Unassembled WGS sequence"/>
</dbReference>
<name>A0ABP8LN64_9BACT</name>
<comment type="caution">
    <text evidence="1">The sequence shown here is derived from an EMBL/GenBank/DDBJ whole genome shotgun (WGS) entry which is preliminary data.</text>
</comment>
<evidence type="ECO:0000313" key="1">
    <source>
        <dbReference type="EMBL" id="GAA4432668.1"/>
    </source>
</evidence>
<sequence length="418" mass="47902">MFSSLTFAQSNFKPALVVTPAGDTLRGAIDYREWDLNPKAITFRNTASGNAEQQYTPKTARYVEITGMEAFQSYEGPISMDQVDKDNLVVGKADTRVATDALFLNILQHGDKVTLYRYKDEWKERFFIRLRGEENLQELSYRRYYKASNSSQLVTQRFYIGQLLNVARHYGTLTNKLQREIEEAAYSEHDLLRVVSKLNGLSEEDTRLESKGKISSRLFAGVALSRSTMSVYGDDPFAQADEHPVSYMPRLTVGNDIFLNSNVQKLRFRFEASLTSADFKHKTTEETGGGGYDERFYYVAQHTVSISPQVLYNIYNRPDFKIYAGAGLALNYSLYNKNNSTTQHFYPRLNQEGKVYENKDYRVLQPIWASYTLRAGITLRNRYEVTAMYLAPGTITRYTSREYKTGSTNIGINYLFGK</sequence>
<evidence type="ECO:0008006" key="3">
    <source>
        <dbReference type="Google" id="ProtNLM"/>
    </source>
</evidence>
<gene>
    <name evidence="1" type="ORF">GCM10023188_21310</name>
</gene>
<dbReference type="EMBL" id="BAABHC010000014">
    <property type="protein sequence ID" value="GAA4432668.1"/>
    <property type="molecule type" value="Genomic_DNA"/>
</dbReference>